<dbReference type="SUPFAM" id="SSF52540">
    <property type="entry name" value="P-loop containing nucleoside triphosphate hydrolases"/>
    <property type="match status" value="1"/>
</dbReference>
<dbReference type="eggNOG" id="KOG4150">
    <property type="taxonomic scope" value="Eukaryota"/>
</dbReference>
<gene>
    <name evidence="5" type="ORF">AGOS_AAL080W</name>
</gene>
<dbReference type="InterPro" id="IPR055227">
    <property type="entry name" value="HRQ1_WHD"/>
</dbReference>
<dbReference type="InterPro" id="IPR001650">
    <property type="entry name" value="Helicase_C-like"/>
</dbReference>
<dbReference type="KEGG" id="ago:AGOS_AAL080W"/>
<dbReference type="Pfam" id="PF00271">
    <property type="entry name" value="Helicase_C"/>
    <property type="match status" value="1"/>
</dbReference>
<dbReference type="SMART" id="SM00490">
    <property type="entry name" value="HELICc"/>
    <property type="match status" value="1"/>
</dbReference>
<keyword evidence="2" id="KW-0067">ATP-binding</keyword>
<dbReference type="STRING" id="284811.Q75F08"/>
<dbReference type="FunCoup" id="Q75F08">
    <property type="interactions" value="108"/>
</dbReference>
<dbReference type="PROSITE" id="PS51192">
    <property type="entry name" value="HELICASE_ATP_BIND_1"/>
    <property type="match status" value="1"/>
</dbReference>
<dbReference type="Pfam" id="PF09369">
    <property type="entry name" value="MZB"/>
    <property type="match status" value="1"/>
</dbReference>
<dbReference type="OMA" id="GAVHLHQ"/>
<dbReference type="InParanoid" id="Q75F08"/>
<dbReference type="EMBL" id="AE016814">
    <property type="protein sequence ID" value="AAS50286.1"/>
    <property type="molecule type" value="Genomic_DNA"/>
</dbReference>
<dbReference type="GO" id="GO:0043138">
    <property type="term" value="F:3'-5' DNA helicase activity"/>
    <property type="evidence" value="ECO:0000318"/>
    <property type="project" value="GO_Central"/>
</dbReference>
<dbReference type="PROSITE" id="PS51194">
    <property type="entry name" value="HELICASE_CTER"/>
    <property type="match status" value="1"/>
</dbReference>
<evidence type="ECO:0000259" key="4">
    <source>
        <dbReference type="PROSITE" id="PS51194"/>
    </source>
</evidence>
<dbReference type="GO" id="GO:0008047">
    <property type="term" value="F:enzyme activator activity"/>
    <property type="evidence" value="ECO:0007669"/>
    <property type="project" value="EnsemblFungi"/>
</dbReference>
<evidence type="ECO:0000259" key="3">
    <source>
        <dbReference type="PROSITE" id="PS51192"/>
    </source>
</evidence>
<evidence type="ECO:0000256" key="1">
    <source>
        <dbReference type="ARBA" id="ARBA00022741"/>
    </source>
</evidence>
<keyword evidence="6" id="KW-1185">Reference proteome</keyword>
<dbReference type="Pfam" id="PF00270">
    <property type="entry name" value="DEAD"/>
    <property type="match status" value="1"/>
</dbReference>
<name>Q75F08_EREGS</name>
<dbReference type="PANTHER" id="PTHR47957:SF3">
    <property type="entry name" value="ATP-DEPENDENT HELICASE HRQ1"/>
    <property type="match status" value="1"/>
</dbReference>
<dbReference type="GO" id="GO:0003697">
    <property type="term" value="F:single-stranded DNA binding"/>
    <property type="evidence" value="ECO:0007669"/>
    <property type="project" value="EnsemblFungi"/>
</dbReference>
<dbReference type="GO" id="GO:0042275">
    <property type="term" value="P:error-free postreplication DNA repair"/>
    <property type="evidence" value="ECO:0007669"/>
    <property type="project" value="EnsemblFungi"/>
</dbReference>
<reference evidence="6" key="2">
    <citation type="journal article" date="2013" name="G3 (Bethesda)">
        <title>Genomes of Ashbya fungi isolated from insects reveal four mating-type loci, numerous translocations, lack of transposons, and distinct gene duplications.</title>
        <authorList>
            <person name="Dietrich F.S."/>
            <person name="Voegeli S."/>
            <person name="Kuo S."/>
            <person name="Philippsen P."/>
        </authorList>
    </citation>
    <scope>GENOME REANNOTATION</scope>
    <source>
        <strain evidence="6">ATCC 10895 / CBS 109.51 / FGSC 9923 / NRRL Y-1056</strain>
    </source>
</reference>
<dbReference type="Proteomes" id="UP000000591">
    <property type="component" value="Chromosome I"/>
</dbReference>
<dbReference type="Pfam" id="PF22982">
    <property type="entry name" value="WHD_HRQ1"/>
    <property type="match status" value="1"/>
</dbReference>
<dbReference type="InterPro" id="IPR027417">
    <property type="entry name" value="P-loop_NTPase"/>
</dbReference>
<sequence length="1060" mass="120123">MEGPVKKAKVDGLQEIRRIFTKLNTLYTFLLSRKHVLTTFETLRGPLEQAIKRPLEIADLARIAVVMGRSVEFRYVDLNQIHAETKVFDFGRGGYQQKESDIFQLKSGSESMDETQALVFEFVDGNMSRAWSAGGTPEFTMDQMRRMITRRRDVFEERLAAFAASAEERGLDTWEELCRAADLELPRPKQYVDPVQAMIEAQEGRGTAGPDGQKDIDRPPMNVLLERLKHTKIYSGQIAALHVQKERTAAYGKLDFDLAPEVVNALDHDQLYIHQAEALNAVHAGNNVIITTSTSSGKSLIYQLCAIDALLKDRDSTFMYIFPTKALAQDQKRAFQQLLSRIPSLATVVVATYDGDTEQQNRAAIRKHARVIFTNPDMIHSSILPNHPGWRHFLMHLKLVVVDELHVYKGLFGSHVALVMRRLLRLVRDFYLNAQLRFISCSATIKRPVEHMTNMFGVSDIVHVFKDGSPNGLKYLGVWNPPALPQHMHKRENFIQESAKILVELIVNNTRTIAFCYVRRVCELLMKEVRIILQEMGRIDLVNDVMSYRGGYSVDDRRKIEEEMFHGGLRAVISTNALELGIDIGTLDCVLMCGFPLSLANFHQQSGRAGRRNKDSLTLVVAADSPVDQHYVAHSEILLEYDNDPDKLQELTLDFDNELILEGHIQCAAFELPIDIKRDQQFFNKKYLQDLCTNRLQHDSDGYHANDNYLPWPPKMVSLRGVEEDIYAVVDITNGRNIVIEEIEASRTTFTLYDGGIFIHQGYPYLVKEFNADDKYAKVQRVDVDWLTSQRDFTDVDPQEIQLVRSLTDSDVPVYFGKIRTTMIVFGFFKVDKHGRILDAVETHNPPVIIDSKGLWIDIPRQALELVKERGLNMAGGIHAAEHGIIGLLPRFIVAGVDEINTECKAPEKEFAQRQTSRLRPARLVFYDSKGGHHGSGLSSKIFENIESILNGALQRIEECPCEDGCPDCVAASFCKERSLVISKPASLIILHSILGHDPSTYMHKINQGPEPNMAQVKVETIEPVTTPVKFAADVEIIDVRRIRNPKSEELEIKEEFTDE</sequence>
<keyword evidence="1" id="KW-0547">Nucleotide-binding</keyword>
<feature type="domain" description="Helicase C-terminal" evidence="4">
    <location>
        <begin position="501"/>
        <end position="652"/>
    </location>
</feature>
<dbReference type="GO" id="GO:0042162">
    <property type="term" value="F:telomeric DNA binding"/>
    <property type="evidence" value="ECO:0007669"/>
    <property type="project" value="EnsemblFungi"/>
</dbReference>
<dbReference type="InterPro" id="IPR014001">
    <property type="entry name" value="Helicase_ATP-bd"/>
</dbReference>
<dbReference type="GO" id="GO:0005524">
    <property type="term" value="F:ATP binding"/>
    <property type="evidence" value="ECO:0007669"/>
    <property type="project" value="UniProtKB-KW"/>
</dbReference>
<dbReference type="GO" id="GO:0032204">
    <property type="term" value="P:regulation of telomere maintenance"/>
    <property type="evidence" value="ECO:0007669"/>
    <property type="project" value="EnsemblFungi"/>
</dbReference>
<dbReference type="GO" id="GO:0036297">
    <property type="term" value="P:interstrand cross-link repair"/>
    <property type="evidence" value="ECO:0000318"/>
    <property type="project" value="GO_Central"/>
</dbReference>
<dbReference type="CDD" id="cd17923">
    <property type="entry name" value="DEXHc_Hrq1-like"/>
    <property type="match status" value="1"/>
</dbReference>
<feature type="domain" description="Helicase ATP-binding" evidence="3">
    <location>
        <begin position="279"/>
        <end position="463"/>
    </location>
</feature>
<dbReference type="InterPro" id="IPR018973">
    <property type="entry name" value="MZB"/>
</dbReference>
<evidence type="ECO:0000313" key="5">
    <source>
        <dbReference type="EMBL" id="AAS50286.1"/>
    </source>
</evidence>
<dbReference type="PANTHER" id="PTHR47957">
    <property type="entry name" value="ATP-DEPENDENT HELICASE HRQ1"/>
    <property type="match status" value="1"/>
</dbReference>
<dbReference type="SMART" id="SM00487">
    <property type="entry name" value="DEXDc"/>
    <property type="match status" value="1"/>
</dbReference>
<dbReference type="CDD" id="cd18797">
    <property type="entry name" value="SF2_C_Hrq"/>
    <property type="match status" value="1"/>
</dbReference>
<dbReference type="InterPro" id="IPR011545">
    <property type="entry name" value="DEAD/DEAH_box_helicase_dom"/>
</dbReference>
<evidence type="ECO:0000313" key="6">
    <source>
        <dbReference type="Proteomes" id="UP000000591"/>
    </source>
</evidence>
<dbReference type="AlphaFoldDB" id="Q75F08"/>
<dbReference type="GO" id="GO:0005634">
    <property type="term" value="C:nucleus"/>
    <property type="evidence" value="ECO:0000318"/>
    <property type="project" value="GO_Central"/>
</dbReference>
<reference evidence="5 6" key="1">
    <citation type="journal article" date="2004" name="Science">
        <title>The Ashbya gossypii genome as a tool for mapping the ancient Saccharomyces cerevisiae genome.</title>
        <authorList>
            <person name="Dietrich F.S."/>
            <person name="Voegeli S."/>
            <person name="Brachat S."/>
            <person name="Lerch A."/>
            <person name="Gates K."/>
            <person name="Steiner S."/>
            <person name="Mohr C."/>
            <person name="Pohlmann R."/>
            <person name="Luedi P."/>
            <person name="Choi S."/>
            <person name="Wing R.A."/>
            <person name="Flavier A."/>
            <person name="Gaffney T.D."/>
            <person name="Philippsen P."/>
        </authorList>
    </citation>
    <scope>NUCLEOTIDE SEQUENCE [LARGE SCALE GENOMIC DNA]</scope>
    <source>
        <strain evidence="6">ATCC 10895 / CBS 109.51 / FGSC 9923 / NRRL Y-1056</strain>
    </source>
</reference>
<dbReference type="OrthoDB" id="18781at2759"/>
<evidence type="ECO:0000256" key="2">
    <source>
        <dbReference type="ARBA" id="ARBA00022840"/>
    </source>
</evidence>
<accession>Q75F08</accession>
<proteinExistence type="predicted"/>
<organism evidence="5 6">
    <name type="scientific">Eremothecium gossypii (strain ATCC 10895 / CBS 109.51 / FGSC 9923 / NRRL Y-1056)</name>
    <name type="common">Yeast</name>
    <name type="synonym">Ashbya gossypii</name>
    <dbReference type="NCBI Taxonomy" id="284811"/>
    <lineage>
        <taxon>Eukaryota</taxon>
        <taxon>Fungi</taxon>
        <taxon>Dikarya</taxon>
        <taxon>Ascomycota</taxon>
        <taxon>Saccharomycotina</taxon>
        <taxon>Saccharomycetes</taxon>
        <taxon>Saccharomycetales</taxon>
        <taxon>Saccharomycetaceae</taxon>
        <taxon>Eremothecium</taxon>
    </lineage>
</organism>
<dbReference type="HOGENOM" id="CLU_000809_1_0_1"/>
<protein>
    <submittedName>
        <fullName evidence="5">AAL080Wp</fullName>
    </submittedName>
</protein>
<dbReference type="GO" id="GO:0032202">
    <property type="term" value="P:telomere assembly"/>
    <property type="evidence" value="ECO:0007669"/>
    <property type="project" value="EnsemblFungi"/>
</dbReference>
<dbReference type="FunFam" id="3.40.50.300:FF:001137">
    <property type="entry name" value="DEAD/DEAH box helicase"/>
    <property type="match status" value="1"/>
</dbReference>
<dbReference type="RefSeq" id="NP_982462.1">
    <property type="nucleotide sequence ID" value="NM_207815.1"/>
</dbReference>
<dbReference type="GO" id="GO:0006289">
    <property type="term" value="P:nucleotide-excision repair"/>
    <property type="evidence" value="ECO:0000318"/>
    <property type="project" value="GO_Central"/>
</dbReference>
<dbReference type="Gene3D" id="3.40.50.300">
    <property type="entry name" value="P-loop containing nucleotide triphosphate hydrolases"/>
    <property type="match status" value="2"/>
</dbReference>
<dbReference type="GeneID" id="4618416"/>